<evidence type="ECO:0000313" key="4">
    <source>
        <dbReference type="EMBL" id="GMT32580.1"/>
    </source>
</evidence>
<keyword evidence="2" id="KW-0732">Signal</keyword>
<comment type="caution">
    <text evidence="4">The sequence shown here is derived from an EMBL/GenBank/DDBJ whole genome shotgun (WGS) entry which is preliminary data.</text>
</comment>
<comment type="similarity">
    <text evidence="1">Belongs to the canopy family.</text>
</comment>
<dbReference type="PANTHER" id="PTHR15382">
    <property type="entry name" value="CTG4A-RELATED"/>
    <property type="match status" value="1"/>
</dbReference>
<dbReference type="Proteomes" id="UP001432322">
    <property type="component" value="Unassembled WGS sequence"/>
</dbReference>
<evidence type="ECO:0000259" key="3">
    <source>
        <dbReference type="Pfam" id="PF11938"/>
    </source>
</evidence>
<keyword evidence="5" id="KW-1185">Reference proteome</keyword>
<dbReference type="Pfam" id="PF11938">
    <property type="entry name" value="DUF3456"/>
    <property type="match status" value="1"/>
</dbReference>
<gene>
    <name evidence="4" type="ORF">PFISCL1PPCAC_23877</name>
</gene>
<evidence type="ECO:0000256" key="1">
    <source>
        <dbReference type="ARBA" id="ARBA00007285"/>
    </source>
</evidence>
<accession>A0AAV5WPY2</accession>
<dbReference type="EMBL" id="BTSY01000006">
    <property type="protein sequence ID" value="GMT32580.1"/>
    <property type="molecule type" value="Genomic_DNA"/>
</dbReference>
<name>A0AAV5WPY2_9BILA</name>
<dbReference type="PANTHER" id="PTHR15382:SF8">
    <property type="entry name" value="CANOPY B"/>
    <property type="match status" value="1"/>
</dbReference>
<proteinExistence type="inferred from homology"/>
<reference evidence="4" key="1">
    <citation type="submission" date="2023-10" db="EMBL/GenBank/DDBJ databases">
        <title>Genome assembly of Pristionchus species.</title>
        <authorList>
            <person name="Yoshida K."/>
            <person name="Sommer R.J."/>
        </authorList>
    </citation>
    <scope>NUCLEOTIDE SEQUENCE</scope>
    <source>
        <strain evidence="4">RS5133</strain>
    </source>
</reference>
<evidence type="ECO:0000256" key="2">
    <source>
        <dbReference type="ARBA" id="ARBA00022729"/>
    </source>
</evidence>
<evidence type="ECO:0000313" key="5">
    <source>
        <dbReference type="Proteomes" id="UP001432322"/>
    </source>
</evidence>
<feature type="non-terminal residue" evidence="4">
    <location>
        <position position="1"/>
    </location>
</feature>
<organism evidence="4 5">
    <name type="scientific">Pristionchus fissidentatus</name>
    <dbReference type="NCBI Taxonomy" id="1538716"/>
    <lineage>
        <taxon>Eukaryota</taxon>
        <taxon>Metazoa</taxon>
        <taxon>Ecdysozoa</taxon>
        <taxon>Nematoda</taxon>
        <taxon>Chromadorea</taxon>
        <taxon>Rhabditida</taxon>
        <taxon>Rhabditina</taxon>
        <taxon>Diplogasteromorpha</taxon>
        <taxon>Diplogasteroidea</taxon>
        <taxon>Neodiplogasteridae</taxon>
        <taxon>Pristionchus</taxon>
    </lineage>
</organism>
<sequence length="187" mass="21521">GGEGKGEEKQSIERSMGSSPFLLPPSLLLLPFFSLSFLPFSSSFNAIPLMPDRCEACLITVREMEKSSRKMRGERSESQLIEWMESTCGELLKYHVHRDKEGIDRFQPSKSGTLNTIESLKERGVQVDLGFPDEFLSEPEAEIGQLKALCEDLLSRREEEMEQWYFEEERRDIESICQSECRQQSEL</sequence>
<protein>
    <recommendedName>
        <fullName evidence="3">DUF3456 domain-containing protein</fullName>
    </recommendedName>
</protein>
<feature type="domain" description="DUF3456" evidence="3">
    <location>
        <begin position="66"/>
        <end position="179"/>
    </location>
</feature>
<dbReference type="AlphaFoldDB" id="A0AAV5WPY2"/>
<dbReference type="InterPro" id="IPR021852">
    <property type="entry name" value="DUF3456"/>
</dbReference>